<dbReference type="PROSITE" id="PS51379">
    <property type="entry name" value="4FE4S_FER_2"/>
    <property type="match status" value="1"/>
</dbReference>
<feature type="domain" description="4Fe-4S ferredoxin-type" evidence="8">
    <location>
        <begin position="635"/>
        <end position="667"/>
    </location>
</feature>
<dbReference type="InterPro" id="IPR011766">
    <property type="entry name" value="TPP_enzyme_TPP-bd"/>
</dbReference>
<keyword evidence="4" id="KW-0560">Oxidoreductase</keyword>
<dbReference type="NCBIfam" id="NF009588">
    <property type="entry name" value="PRK13029.1"/>
    <property type="match status" value="1"/>
</dbReference>
<evidence type="ECO:0000256" key="4">
    <source>
        <dbReference type="ARBA" id="ARBA00023002"/>
    </source>
</evidence>
<dbReference type="SUPFAM" id="SSF53323">
    <property type="entry name" value="Pyruvate-ferredoxin oxidoreductase, PFOR, domain III"/>
    <property type="match status" value="1"/>
</dbReference>
<dbReference type="InterPro" id="IPR009014">
    <property type="entry name" value="Transketo_C/PFOR_II"/>
</dbReference>
<dbReference type="Gene3D" id="3.40.50.970">
    <property type="match status" value="1"/>
</dbReference>
<keyword evidence="2" id="KW-0004">4Fe-4S</keyword>
<dbReference type="CDD" id="cd07034">
    <property type="entry name" value="TPP_PYR_PFOR_IOR-alpha_like"/>
    <property type="match status" value="1"/>
</dbReference>
<sequence>MTVTADRPTAEAAPESRTPYDLDDRFRHAAPPVLLTGVQAIARLLVEHRALDRRRGLRTASFVSGYQGSPLGGLDKMLGDMRDVLDENDIRFVPGLNEELAATAVWGSQIELPLGTGTHDGVTGFWYGKGPGVDRATDALRHANMYGVNARGGAVLLVGDDPASKSSTVPAVSERSLAALGIPVLFPRNAAEIVTLGLHAIELSRTSGCVVALKIVADVADGAWVVDSSAADVDPVVPPIEWEGAPYSYQQRPMVVRPDAIVSAEADLVGPRTELVRAYAAANALDVVEVDPPNATVGFLASGSCFDSMRQAMADLGVTDEALAAAGIRVLRLGLMSPVAPDTIRRFAEGLDRVVVIEDKTSFVETQVREILYGTANAPQILGKRDADGRTLVPANGELTSGRLLAPMRHLLQDVVTITPPAAKRTPLPLLSTSRGAYFCSGCPHNRSTAIPEGSMGGGGIGCHVMVTISDREDSAVTGVTQMGGEGAQWIGQAWFTDAGHIFQNVGDGTFFHSGQLAVQACIAAGVNITYKLLYNEVVAMTGAQDAEGALTVPQLTHKLRTEGVKQIVVCAEDPSRHRRRDLAPGTLLWDRDRLDEAQRMLRDVPGVTVLIYDQHCAADARRQRKRGGLPARTQRVLINEAVCEGCGDCGAKSNCLSVQPVETEYGRKTRIEQTSCNTDYSCLDGDCPSFVTVETAPRKRPTRAKSQRQKGGKRAGFPTPPSVAPSAADETVTDTQNVFMVGIGGTGIVTVNQVLATAALRAGYAVESLDQTGLSQKAGPVTGHLRFAAGDLEPANRLTPGSADCFLGFDLLTLAEDRNLSYGSAASTRTVLSTSRTPTGAMVYDPTVVHPDEADLLERVRTVSAEMFDFDALEAADRIFGNTVAANFLLVGAAHQTGALRLPAAAIEEAIGINGTAVAANVAAFRWGRVAVADPVAFAAAGTASAPASPVRELPVPASVASSGLEGEVLRLVAKRATDLVGYQDEKLADSYVELVSRVAAAERAVTSETRFSEAVARHLFKLTAYKDEYEVARLLTDQEFLSSAGESFPGGTVSFKLHPPVLRAMGRKKKISFGPRSHGSLRALARMKALRGTRADVFGYAHLRKVERDLRDHYRTMVADLAASFGAGFDQASYDRAVQLAELPDMVRGYESVKLGNVERYASSLRELGVEPPVSARG</sequence>
<feature type="region of interest" description="Disordered" evidence="7">
    <location>
        <begin position="1"/>
        <end position="23"/>
    </location>
</feature>
<dbReference type="InterPro" id="IPR046667">
    <property type="entry name" value="DUF6537"/>
</dbReference>
<keyword evidence="10" id="KW-1185">Reference proteome</keyword>
<keyword evidence="2" id="KW-0479">Metal-binding</keyword>
<dbReference type="SUPFAM" id="SSF52922">
    <property type="entry name" value="TK C-terminal domain-like"/>
    <property type="match status" value="1"/>
</dbReference>
<gene>
    <name evidence="9" type="ORF">GCM10009798_06750</name>
</gene>
<proteinExistence type="predicted"/>
<protein>
    <submittedName>
        <fullName evidence="9">Indolepyruvate ferredoxin oxidoreductase family protein</fullName>
    </submittedName>
</protein>
<dbReference type="RefSeq" id="WP_344042407.1">
    <property type="nucleotide sequence ID" value="NZ_BAAAPB010000001.1"/>
</dbReference>
<evidence type="ECO:0000313" key="10">
    <source>
        <dbReference type="Proteomes" id="UP001500571"/>
    </source>
</evidence>
<evidence type="ECO:0000256" key="7">
    <source>
        <dbReference type="SAM" id="MobiDB-lite"/>
    </source>
</evidence>
<dbReference type="InterPro" id="IPR019752">
    <property type="entry name" value="Pyrv/ketoisovalerate_OxRed_cat"/>
</dbReference>
<feature type="region of interest" description="Disordered" evidence="7">
    <location>
        <begin position="696"/>
        <end position="730"/>
    </location>
</feature>
<keyword evidence="3" id="KW-0249">Electron transport</keyword>
<evidence type="ECO:0000256" key="2">
    <source>
        <dbReference type="ARBA" id="ARBA00022485"/>
    </source>
</evidence>
<organism evidence="9 10">
    <name type="scientific">Nocardioides panacihumi</name>
    <dbReference type="NCBI Taxonomy" id="400774"/>
    <lineage>
        <taxon>Bacteria</taxon>
        <taxon>Bacillati</taxon>
        <taxon>Actinomycetota</taxon>
        <taxon>Actinomycetes</taxon>
        <taxon>Propionibacteriales</taxon>
        <taxon>Nocardioidaceae</taxon>
        <taxon>Nocardioides</taxon>
    </lineage>
</organism>
<evidence type="ECO:0000259" key="8">
    <source>
        <dbReference type="PROSITE" id="PS51379"/>
    </source>
</evidence>
<evidence type="ECO:0000256" key="6">
    <source>
        <dbReference type="ARBA" id="ARBA00023014"/>
    </source>
</evidence>
<comment type="caution">
    <text evidence="9">The sequence shown here is derived from an EMBL/GenBank/DDBJ whole genome shotgun (WGS) entry which is preliminary data.</text>
</comment>
<dbReference type="PANTHER" id="PTHR48084">
    <property type="entry name" value="2-OXOGLUTARATE OXIDOREDUCTASE SUBUNIT KORB-RELATED"/>
    <property type="match status" value="1"/>
</dbReference>
<name>A0ABP5BPJ5_9ACTN</name>
<dbReference type="SUPFAM" id="SSF52518">
    <property type="entry name" value="Thiamin diphosphate-binding fold (THDP-binding)"/>
    <property type="match status" value="2"/>
</dbReference>
<evidence type="ECO:0000256" key="3">
    <source>
        <dbReference type="ARBA" id="ARBA00022982"/>
    </source>
</evidence>
<keyword evidence="5" id="KW-0408">Iron</keyword>
<dbReference type="Proteomes" id="UP001500571">
    <property type="component" value="Unassembled WGS sequence"/>
</dbReference>
<keyword evidence="1" id="KW-0813">Transport</keyword>
<dbReference type="EMBL" id="BAAAPB010000001">
    <property type="protein sequence ID" value="GAA1950140.1"/>
    <property type="molecule type" value="Genomic_DNA"/>
</dbReference>
<dbReference type="NCBIfam" id="NF009589">
    <property type="entry name" value="PRK13030.1"/>
    <property type="match status" value="1"/>
</dbReference>
<dbReference type="PANTHER" id="PTHR48084:SF3">
    <property type="entry name" value="SUBUNIT OF PYRUVATE:FLAVODOXIN OXIDOREDUCTASE"/>
    <property type="match status" value="1"/>
</dbReference>
<keyword evidence="6" id="KW-0411">Iron-sulfur</keyword>
<reference evidence="10" key="1">
    <citation type="journal article" date="2019" name="Int. J. Syst. Evol. Microbiol.">
        <title>The Global Catalogue of Microorganisms (GCM) 10K type strain sequencing project: providing services to taxonomists for standard genome sequencing and annotation.</title>
        <authorList>
            <consortium name="The Broad Institute Genomics Platform"/>
            <consortium name="The Broad Institute Genome Sequencing Center for Infectious Disease"/>
            <person name="Wu L."/>
            <person name="Ma J."/>
        </authorList>
    </citation>
    <scope>NUCLEOTIDE SEQUENCE [LARGE SCALE GENOMIC DNA]</scope>
    <source>
        <strain evidence="10">JCM 15309</strain>
    </source>
</reference>
<feature type="compositionally biased region" description="Basic residues" evidence="7">
    <location>
        <begin position="699"/>
        <end position="714"/>
    </location>
</feature>
<evidence type="ECO:0000256" key="5">
    <source>
        <dbReference type="ARBA" id="ARBA00023004"/>
    </source>
</evidence>
<accession>A0ABP5BPJ5</accession>
<dbReference type="Pfam" id="PF01558">
    <property type="entry name" value="POR"/>
    <property type="match status" value="1"/>
</dbReference>
<dbReference type="Pfam" id="PF20169">
    <property type="entry name" value="DUF6537"/>
    <property type="match status" value="1"/>
</dbReference>
<dbReference type="InterPro" id="IPR017896">
    <property type="entry name" value="4Fe4S_Fe-S-bd"/>
</dbReference>
<dbReference type="Pfam" id="PF02775">
    <property type="entry name" value="TPP_enzyme_C"/>
    <property type="match status" value="1"/>
</dbReference>
<dbReference type="InterPro" id="IPR029061">
    <property type="entry name" value="THDP-binding"/>
</dbReference>
<dbReference type="InterPro" id="IPR002869">
    <property type="entry name" value="Pyrv_flavodox_OxRed_cen"/>
</dbReference>
<dbReference type="InterPro" id="IPR002880">
    <property type="entry name" value="Pyrv_Fd/Flavodoxin_OxRdtase_N"/>
</dbReference>
<evidence type="ECO:0000256" key="1">
    <source>
        <dbReference type="ARBA" id="ARBA00022448"/>
    </source>
</evidence>
<dbReference type="InterPro" id="IPR051457">
    <property type="entry name" value="2-oxoacid:Fd_oxidoreductase"/>
</dbReference>
<dbReference type="Gene3D" id="3.40.920.10">
    <property type="entry name" value="Pyruvate-ferredoxin oxidoreductase, PFOR, domain III"/>
    <property type="match status" value="1"/>
</dbReference>
<evidence type="ECO:0000313" key="9">
    <source>
        <dbReference type="EMBL" id="GAA1950140.1"/>
    </source>
</evidence>